<comment type="caution">
    <text evidence="16">The sequence shown here is derived from an EMBL/GenBank/DDBJ whole genome shotgun (WGS) entry which is preliminary data.</text>
</comment>
<feature type="transmembrane region" description="Helical" evidence="14">
    <location>
        <begin position="241"/>
        <end position="259"/>
    </location>
</feature>
<keyword evidence="12" id="KW-0902">Two-component regulatory system</keyword>
<dbReference type="Gene3D" id="3.30.565.10">
    <property type="entry name" value="Histidine kinase-like ATPase, C-terminal domain"/>
    <property type="match status" value="1"/>
</dbReference>
<dbReference type="InterPro" id="IPR036097">
    <property type="entry name" value="HisK_dim/P_sf"/>
</dbReference>
<evidence type="ECO:0000256" key="2">
    <source>
        <dbReference type="ARBA" id="ARBA00004651"/>
    </source>
</evidence>
<evidence type="ECO:0000256" key="9">
    <source>
        <dbReference type="ARBA" id="ARBA00022777"/>
    </source>
</evidence>
<dbReference type="InterPro" id="IPR036890">
    <property type="entry name" value="HATPase_C_sf"/>
</dbReference>
<evidence type="ECO:0000313" key="17">
    <source>
        <dbReference type="Proteomes" id="UP000647235"/>
    </source>
</evidence>
<evidence type="ECO:0000256" key="13">
    <source>
        <dbReference type="ARBA" id="ARBA00023136"/>
    </source>
</evidence>
<keyword evidence="11 14" id="KW-1133">Transmembrane helix</keyword>
<feature type="transmembrane region" description="Helical" evidence="14">
    <location>
        <begin position="383"/>
        <end position="402"/>
    </location>
</feature>
<keyword evidence="17" id="KW-1185">Reference proteome</keyword>
<evidence type="ECO:0000256" key="5">
    <source>
        <dbReference type="ARBA" id="ARBA00022553"/>
    </source>
</evidence>
<dbReference type="InterPro" id="IPR005467">
    <property type="entry name" value="His_kinase_dom"/>
</dbReference>
<dbReference type="PROSITE" id="PS50109">
    <property type="entry name" value="HIS_KIN"/>
    <property type="match status" value="1"/>
</dbReference>
<organism evidence="16 17">
    <name type="scientific">Dorea hominis</name>
    <dbReference type="NCBI Taxonomy" id="2763040"/>
    <lineage>
        <taxon>Bacteria</taxon>
        <taxon>Bacillati</taxon>
        <taxon>Bacillota</taxon>
        <taxon>Clostridia</taxon>
        <taxon>Lachnospirales</taxon>
        <taxon>Lachnospiraceae</taxon>
        <taxon>Dorea</taxon>
    </lineage>
</organism>
<evidence type="ECO:0000256" key="10">
    <source>
        <dbReference type="ARBA" id="ARBA00022840"/>
    </source>
</evidence>
<name>A0ABR7ES26_9FIRM</name>
<keyword evidence="4" id="KW-1003">Cell membrane</keyword>
<dbReference type="InterPro" id="IPR050398">
    <property type="entry name" value="HssS/ArlS-like"/>
</dbReference>
<reference evidence="16 17" key="1">
    <citation type="submission" date="2020-08" db="EMBL/GenBank/DDBJ databases">
        <title>Genome public.</title>
        <authorList>
            <person name="Liu C."/>
            <person name="Sun Q."/>
        </authorList>
    </citation>
    <scope>NUCLEOTIDE SEQUENCE [LARGE SCALE GENOMIC DNA]</scope>
    <source>
        <strain evidence="16 17">NSJ-36</strain>
    </source>
</reference>
<dbReference type="SUPFAM" id="SSF55874">
    <property type="entry name" value="ATPase domain of HSP90 chaperone/DNA topoisomerase II/histidine kinase"/>
    <property type="match status" value="1"/>
</dbReference>
<keyword evidence="10" id="KW-0067">ATP-binding</keyword>
<comment type="catalytic activity">
    <reaction evidence="1">
        <text>ATP + protein L-histidine = ADP + protein N-phospho-L-histidine.</text>
        <dbReference type="EC" id="2.7.13.3"/>
    </reaction>
</comment>
<keyword evidence="6" id="KW-0808">Transferase</keyword>
<dbReference type="Gene3D" id="1.10.287.130">
    <property type="match status" value="1"/>
</dbReference>
<evidence type="ECO:0000256" key="7">
    <source>
        <dbReference type="ARBA" id="ARBA00022692"/>
    </source>
</evidence>
<dbReference type="Pfam" id="PF00512">
    <property type="entry name" value="HisKA"/>
    <property type="match status" value="1"/>
</dbReference>
<dbReference type="EMBL" id="JACOOY010000001">
    <property type="protein sequence ID" value="MBC5663792.1"/>
    <property type="molecule type" value="Genomic_DNA"/>
</dbReference>
<proteinExistence type="predicted"/>
<comment type="subcellular location">
    <subcellularLocation>
        <location evidence="2">Cell membrane</location>
        <topology evidence="2">Multi-pass membrane protein</topology>
    </subcellularLocation>
</comment>
<keyword evidence="13 14" id="KW-0472">Membrane</keyword>
<keyword evidence="5" id="KW-0597">Phosphoprotein</keyword>
<sequence>MDTKLKNRHKLACILIFFTILIPAAMVVGRYQLYQREAAANVEKEKRSHESSEDFMMPFVQNGYIMYTNENGTEKERTKLRDMLDQDAYWEWLTNYKMLYPYIDYEMENEKGEVIARSSVSTGEQAMEDDMTKYAFSFTIQYDKNGKPMAQILSGSNKSKQLLALRRALNDVSTQPDEAFLYEDDEADTQTDGKTNTILKNPENCTFRYGITEKNLKAYLKDSTEMDFSEQDEVPDSADRMIYALLAAVALLACVYPSVKSFQTGEEQIFQAPVEVAVPAFTVLLTCAPSLVRARVTDGLRSEGTETLLWAAVFAVDYWIVTNLRHIWTCGVRGYIKEYSLCYRKRKTIKNISGKICGTVKSAGRKTLYMLEKIDFRDRGQRYMLKVVLINSILLVPCFIVGQGDMMWFLLCDAVLLFIVLNIWYRRMRRRYMQLLNAAEAIANGNLDAEIGTDLRMFQPVGDALGTIQSGFKKAVDEEVKSQRMKTELITNVSHDLKTPLTAIITYVDLLKNEKDEEKQKEYIEILERKSLRLKVLIEDLFEVSKANSQAVKLNLLDLDMVNLFKQVKLELDEQIRKSGVEFRCDFPEERLIVHLDSQKTYRIFENLLVNITKYAMPHTRAYISIREEDGEAVVHMKNVSREELHVKPEELTERFVRGDESRKTEGSGLGLAIVSSFTELQKGHLDIETEADLFKITLRFPLVSH</sequence>
<evidence type="ECO:0000256" key="8">
    <source>
        <dbReference type="ARBA" id="ARBA00022741"/>
    </source>
</evidence>
<dbReference type="InterPro" id="IPR003594">
    <property type="entry name" value="HATPase_dom"/>
</dbReference>
<dbReference type="EC" id="2.7.13.3" evidence="3"/>
<dbReference type="SUPFAM" id="SSF47384">
    <property type="entry name" value="Homodimeric domain of signal transducing histidine kinase"/>
    <property type="match status" value="1"/>
</dbReference>
<feature type="domain" description="Histidine kinase" evidence="15">
    <location>
        <begin position="492"/>
        <end position="705"/>
    </location>
</feature>
<evidence type="ECO:0000256" key="4">
    <source>
        <dbReference type="ARBA" id="ARBA00022475"/>
    </source>
</evidence>
<dbReference type="CDD" id="cd00082">
    <property type="entry name" value="HisKA"/>
    <property type="match status" value="1"/>
</dbReference>
<accession>A0ABR7ES26</accession>
<evidence type="ECO:0000259" key="15">
    <source>
        <dbReference type="PROSITE" id="PS50109"/>
    </source>
</evidence>
<evidence type="ECO:0000256" key="6">
    <source>
        <dbReference type="ARBA" id="ARBA00022679"/>
    </source>
</evidence>
<protein>
    <recommendedName>
        <fullName evidence="3">histidine kinase</fullName>
        <ecNumber evidence="3">2.7.13.3</ecNumber>
    </recommendedName>
</protein>
<dbReference type="SMART" id="SM00387">
    <property type="entry name" value="HATPase_c"/>
    <property type="match status" value="1"/>
</dbReference>
<dbReference type="GO" id="GO:0016301">
    <property type="term" value="F:kinase activity"/>
    <property type="evidence" value="ECO:0007669"/>
    <property type="project" value="UniProtKB-KW"/>
</dbReference>
<keyword evidence="7 14" id="KW-0812">Transmembrane</keyword>
<feature type="transmembrane region" description="Helical" evidence="14">
    <location>
        <begin position="408"/>
        <end position="425"/>
    </location>
</feature>
<evidence type="ECO:0000256" key="12">
    <source>
        <dbReference type="ARBA" id="ARBA00023012"/>
    </source>
</evidence>
<keyword evidence="8" id="KW-0547">Nucleotide-binding</keyword>
<dbReference type="PANTHER" id="PTHR45528">
    <property type="entry name" value="SENSOR HISTIDINE KINASE CPXA"/>
    <property type="match status" value="1"/>
</dbReference>
<evidence type="ECO:0000256" key="1">
    <source>
        <dbReference type="ARBA" id="ARBA00000085"/>
    </source>
</evidence>
<dbReference type="RefSeq" id="WP_186855211.1">
    <property type="nucleotide sequence ID" value="NZ_JACOOY010000001.1"/>
</dbReference>
<keyword evidence="9 16" id="KW-0418">Kinase</keyword>
<evidence type="ECO:0000256" key="11">
    <source>
        <dbReference type="ARBA" id="ARBA00022989"/>
    </source>
</evidence>
<evidence type="ECO:0000256" key="14">
    <source>
        <dbReference type="SAM" id="Phobius"/>
    </source>
</evidence>
<dbReference type="InterPro" id="IPR003661">
    <property type="entry name" value="HisK_dim/P_dom"/>
</dbReference>
<evidence type="ECO:0000313" key="16">
    <source>
        <dbReference type="EMBL" id="MBC5663792.1"/>
    </source>
</evidence>
<gene>
    <name evidence="16" type="ORF">H8S07_00625</name>
</gene>
<dbReference type="SMART" id="SM00388">
    <property type="entry name" value="HisKA"/>
    <property type="match status" value="1"/>
</dbReference>
<evidence type="ECO:0000256" key="3">
    <source>
        <dbReference type="ARBA" id="ARBA00012438"/>
    </source>
</evidence>
<dbReference type="PANTHER" id="PTHR45528:SF1">
    <property type="entry name" value="SENSOR HISTIDINE KINASE CPXA"/>
    <property type="match status" value="1"/>
</dbReference>
<dbReference type="Proteomes" id="UP000647235">
    <property type="component" value="Unassembled WGS sequence"/>
</dbReference>
<dbReference type="Pfam" id="PF02518">
    <property type="entry name" value="HATPase_c"/>
    <property type="match status" value="1"/>
</dbReference>